<protein>
    <recommendedName>
        <fullName evidence="3">Flp pilus assembly protein CpaB</fullName>
    </recommendedName>
</protein>
<proteinExistence type="predicted"/>
<evidence type="ECO:0008006" key="3">
    <source>
        <dbReference type="Google" id="ProtNLM"/>
    </source>
</evidence>
<gene>
    <name evidence="1" type="ORF">WDJ61_08210</name>
</gene>
<accession>A0ABZ2NBF6</accession>
<organism evidence="1 2">
    <name type="scientific">Bacillus kandeliae</name>
    <dbReference type="NCBI Taxonomy" id="3129297"/>
    <lineage>
        <taxon>Bacteria</taxon>
        <taxon>Bacillati</taxon>
        <taxon>Bacillota</taxon>
        <taxon>Bacilli</taxon>
        <taxon>Bacillales</taxon>
        <taxon>Bacillaceae</taxon>
        <taxon>Bacillus</taxon>
    </lineage>
</organism>
<evidence type="ECO:0000313" key="1">
    <source>
        <dbReference type="EMBL" id="WXB94595.1"/>
    </source>
</evidence>
<dbReference type="EMBL" id="CP147404">
    <property type="protein sequence ID" value="WXB94595.1"/>
    <property type="molecule type" value="Genomic_DNA"/>
</dbReference>
<dbReference type="Proteomes" id="UP001387364">
    <property type="component" value="Chromosome"/>
</dbReference>
<reference evidence="1 2" key="1">
    <citation type="submission" date="2024-02" db="EMBL/GenBank/DDBJ databases">
        <title>Seven novel Bacillus-like species.</title>
        <authorList>
            <person name="Liu G."/>
        </authorList>
    </citation>
    <scope>NUCLEOTIDE SEQUENCE [LARGE SCALE GENOMIC DNA]</scope>
    <source>
        <strain evidence="1 2">FJAT-52991</strain>
    </source>
</reference>
<sequence length="244" mass="27479">MKKWVIILTAIIAVGTYLAWTKTHLEEPVVMSVQFDEAAKTLAVSYIVEKNDGTYVKEVADDTKSFSPPRSNGDQDRRANNTQVLAKQNGYELREDVIELTDDQLAYFLSLEGRAIPVDISFEDYSPIETILVCLLKDEAVEVTKQDEALVYTFTAPEDITIRSIGHYDSVAMISFEEDDFPLALKKGQSVDILIHDPYKLASHDELLLEIATTNDRSFTQHFSLTEPIPKGYLKQIVNQANAE</sequence>
<name>A0ABZ2NBF6_9BACI</name>
<keyword evidence="2" id="KW-1185">Reference proteome</keyword>
<dbReference type="RefSeq" id="WP_338754367.1">
    <property type="nucleotide sequence ID" value="NZ_CP147404.1"/>
</dbReference>
<evidence type="ECO:0000313" key="2">
    <source>
        <dbReference type="Proteomes" id="UP001387364"/>
    </source>
</evidence>